<dbReference type="Pfam" id="PF23865">
    <property type="entry name" value="DUF7223"/>
    <property type="match status" value="1"/>
</dbReference>
<sequence>MELQGNSNAAIATLTLYMPGETENVLSMEKFDGMLASVECKNDSIAMTFEDDATFAYAQRVWDWVNGADNHSFVMVAGPGDCGNNTNRMPFVITALQYDEAANKATLAATQSDWITVSHSYDLVVGSVAQTPGDLRARDISKTSSIDFNHDLTGSFALGIGNLEARVACLNCSTAGQFDMEFKISQKFFVPTGASMKFSPKGVSAIAQLKLSGSGTITDSLTKTFDILSIPISGIKIPGVLDLGPFLTIAIGAELSAISLTAGVTSGATGALSDDAIVEMNLLDPTENKFSGWMPTIDILDVTVDASISGGVAVFLQPSLELKAEALGKGFEIGLNMKIPNINAKLTAIASQSGACPKSDPKTTLGVKIGTNIGAALNIKALKSGDESDPLFTLQLAALDKPIAEVCFPFGPEVGSGNLTARWIGHPHKRLPAPLY</sequence>
<dbReference type="EMBL" id="ML987194">
    <property type="protein sequence ID" value="KAF2249861.1"/>
    <property type="molecule type" value="Genomic_DNA"/>
</dbReference>
<dbReference type="AlphaFoldDB" id="A0A6A6IHF9"/>
<evidence type="ECO:0000259" key="2">
    <source>
        <dbReference type="Pfam" id="PF23865"/>
    </source>
</evidence>
<organism evidence="3 4">
    <name type="scientific">Trematosphaeria pertusa</name>
    <dbReference type="NCBI Taxonomy" id="390896"/>
    <lineage>
        <taxon>Eukaryota</taxon>
        <taxon>Fungi</taxon>
        <taxon>Dikarya</taxon>
        <taxon>Ascomycota</taxon>
        <taxon>Pezizomycotina</taxon>
        <taxon>Dothideomycetes</taxon>
        <taxon>Pleosporomycetidae</taxon>
        <taxon>Pleosporales</taxon>
        <taxon>Massarineae</taxon>
        <taxon>Trematosphaeriaceae</taxon>
        <taxon>Trematosphaeria</taxon>
    </lineage>
</organism>
<dbReference type="InterPro" id="IPR054293">
    <property type="entry name" value="DUF7029"/>
</dbReference>
<dbReference type="OrthoDB" id="160645at2759"/>
<keyword evidence="4" id="KW-1185">Reference proteome</keyword>
<reference evidence="3" key="1">
    <citation type="journal article" date="2020" name="Stud. Mycol.">
        <title>101 Dothideomycetes genomes: a test case for predicting lifestyles and emergence of pathogens.</title>
        <authorList>
            <person name="Haridas S."/>
            <person name="Albert R."/>
            <person name="Binder M."/>
            <person name="Bloem J."/>
            <person name="Labutti K."/>
            <person name="Salamov A."/>
            <person name="Andreopoulos B."/>
            <person name="Baker S."/>
            <person name="Barry K."/>
            <person name="Bills G."/>
            <person name="Bluhm B."/>
            <person name="Cannon C."/>
            <person name="Castanera R."/>
            <person name="Culley D."/>
            <person name="Daum C."/>
            <person name="Ezra D."/>
            <person name="Gonzalez J."/>
            <person name="Henrissat B."/>
            <person name="Kuo A."/>
            <person name="Liang C."/>
            <person name="Lipzen A."/>
            <person name="Lutzoni F."/>
            <person name="Magnuson J."/>
            <person name="Mondo S."/>
            <person name="Nolan M."/>
            <person name="Ohm R."/>
            <person name="Pangilinan J."/>
            <person name="Park H.-J."/>
            <person name="Ramirez L."/>
            <person name="Alfaro M."/>
            <person name="Sun H."/>
            <person name="Tritt A."/>
            <person name="Yoshinaga Y."/>
            <person name="Zwiers L.-H."/>
            <person name="Turgeon B."/>
            <person name="Goodwin S."/>
            <person name="Spatafora J."/>
            <person name="Crous P."/>
            <person name="Grigoriev I."/>
        </authorList>
    </citation>
    <scope>NUCLEOTIDE SEQUENCE</scope>
    <source>
        <strain evidence="3">CBS 122368</strain>
    </source>
</reference>
<evidence type="ECO:0000313" key="4">
    <source>
        <dbReference type="Proteomes" id="UP000800094"/>
    </source>
</evidence>
<dbReference type="GeneID" id="54579105"/>
<evidence type="ECO:0000259" key="1">
    <source>
        <dbReference type="Pfam" id="PF22974"/>
    </source>
</evidence>
<evidence type="ECO:0000313" key="3">
    <source>
        <dbReference type="EMBL" id="KAF2249861.1"/>
    </source>
</evidence>
<dbReference type="InterPro" id="IPR055647">
    <property type="entry name" value="DUF7223"/>
</dbReference>
<dbReference type="RefSeq" id="XP_033684865.1">
    <property type="nucleotide sequence ID" value="XM_033825775.1"/>
</dbReference>
<feature type="domain" description="DUF7029" evidence="1">
    <location>
        <begin position="20"/>
        <end position="122"/>
    </location>
</feature>
<accession>A0A6A6IHF9</accession>
<gene>
    <name evidence="3" type="ORF">BU26DRAFT_482610</name>
</gene>
<feature type="domain" description="DUF7223" evidence="2">
    <location>
        <begin position="156"/>
        <end position="408"/>
    </location>
</feature>
<proteinExistence type="predicted"/>
<dbReference type="Pfam" id="PF22974">
    <property type="entry name" value="DUF7029"/>
    <property type="match status" value="1"/>
</dbReference>
<protein>
    <submittedName>
        <fullName evidence="3">Uncharacterized protein</fullName>
    </submittedName>
</protein>
<dbReference type="Proteomes" id="UP000800094">
    <property type="component" value="Unassembled WGS sequence"/>
</dbReference>
<name>A0A6A6IHF9_9PLEO</name>